<dbReference type="PANTHER" id="PTHR45764:SF31">
    <property type="entry name" value="BASIC LEUCINE ZIPPER 1"/>
    <property type="match status" value="1"/>
</dbReference>
<evidence type="ECO:0000256" key="4">
    <source>
        <dbReference type="ARBA" id="ARBA00023163"/>
    </source>
</evidence>
<keyword evidence="2" id="KW-0805">Transcription regulation</keyword>
<dbReference type="CDD" id="cd14702">
    <property type="entry name" value="bZIP_plant_GBF1"/>
    <property type="match status" value="1"/>
</dbReference>
<dbReference type="InterPro" id="IPR004827">
    <property type="entry name" value="bZIP"/>
</dbReference>
<dbReference type="SUPFAM" id="SSF57959">
    <property type="entry name" value="Leucine zipper domain"/>
    <property type="match status" value="1"/>
</dbReference>
<evidence type="ECO:0000259" key="7">
    <source>
        <dbReference type="PROSITE" id="PS50217"/>
    </source>
</evidence>
<dbReference type="PROSITE" id="PS00036">
    <property type="entry name" value="BZIP_BASIC"/>
    <property type="match status" value="1"/>
</dbReference>
<dbReference type="SMART" id="SM00338">
    <property type="entry name" value="BRLZ"/>
    <property type="match status" value="1"/>
</dbReference>
<dbReference type="STRING" id="4155.A0A022QLR7"/>
<sequence length="146" mass="17151">MSPRKINNITSSSEDDGNRSTAITDEKKMKRMKSNRESARRSRMKREQHIKDLNDQVTYFKTRSSEIARKISEIEARFTAVGSENRILRMKGEDLKKRLELLEEMLASDHQVNDDCLLMDILQDPLIKPWMQHTFDSQTIDGIYQF</sequence>
<comment type="subcellular location">
    <subcellularLocation>
        <location evidence="1">Nucleus</location>
    </subcellularLocation>
</comment>
<dbReference type="GO" id="GO:0046982">
    <property type="term" value="F:protein heterodimerization activity"/>
    <property type="evidence" value="ECO:0007669"/>
    <property type="project" value="UniProtKB-ARBA"/>
</dbReference>
<keyword evidence="9" id="KW-1185">Reference proteome</keyword>
<protein>
    <recommendedName>
        <fullName evidence="7">BZIP domain-containing protein</fullName>
    </recommendedName>
</protein>
<keyword evidence="5" id="KW-0539">Nucleus</keyword>
<dbReference type="PANTHER" id="PTHR45764">
    <property type="entry name" value="BZIP TRANSCRIPTION FACTOR 44"/>
    <property type="match status" value="1"/>
</dbReference>
<dbReference type="Proteomes" id="UP000030748">
    <property type="component" value="Unassembled WGS sequence"/>
</dbReference>
<keyword evidence="4" id="KW-0804">Transcription</keyword>
<proteinExistence type="predicted"/>
<dbReference type="GO" id="GO:0045893">
    <property type="term" value="P:positive regulation of DNA-templated transcription"/>
    <property type="evidence" value="ECO:0000318"/>
    <property type="project" value="GO_Central"/>
</dbReference>
<organism evidence="8 9">
    <name type="scientific">Erythranthe guttata</name>
    <name type="common">Yellow monkey flower</name>
    <name type="synonym">Mimulus guttatus</name>
    <dbReference type="NCBI Taxonomy" id="4155"/>
    <lineage>
        <taxon>Eukaryota</taxon>
        <taxon>Viridiplantae</taxon>
        <taxon>Streptophyta</taxon>
        <taxon>Embryophyta</taxon>
        <taxon>Tracheophyta</taxon>
        <taxon>Spermatophyta</taxon>
        <taxon>Magnoliopsida</taxon>
        <taxon>eudicotyledons</taxon>
        <taxon>Gunneridae</taxon>
        <taxon>Pentapetalae</taxon>
        <taxon>asterids</taxon>
        <taxon>lamiids</taxon>
        <taxon>Lamiales</taxon>
        <taxon>Phrymaceae</taxon>
        <taxon>Erythranthe</taxon>
    </lineage>
</organism>
<dbReference type="AlphaFoldDB" id="A0A022QLR7"/>
<evidence type="ECO:0000313" key="8">
    <source>
        <dbReference type="EMBL" id="EYU29647.1"/>
    </source>
</evidence>
<evidence type="ECO:0000256" key="1">
    <source>
        <dbReference type="ARBA" id="ARBA00004123"/>
    </source>
</evidence>
<dbReference type="GO" id="GO:0005634">
    <property type="term" value="C:nucleus"/>
    <property type="evidence" value="ECO:0000318"/>
    <property type="project" value="GO_Central"/>
</dbReference>
<dbReference type="PROSITE" id="PS50217">
    <property type="entry name" value="BZIP"/>
    <property type="match status" value="1"/>
</dbReference>
<feature type="compositionally biased region" description="Basic and acidic residues" evidence="6">
    <location>
        <begin position="24"/>
        <end position="49"/>
    </location>
</feature>
<evidence type="ECO:0000256" key="5">
    <source>
        <dbReference type="ARBA" id="ARBA00023242"/>
    </source>
</evidence>
<keyword evidence="3" id="KW-0238">DNA-binding</keyword>
<dbReference type="Pfam" id="PF00170">
    <property type="entry name" value="bZIP_1"/>
    <property type="match status" value="1"/>
</dbReference>
<dbReference type="InterPro" id="IPR045314">
    <property type="entry name" value="bZIP_plant_GBF1"/>
</dbReference>
<dbReference type="OMA" id="RRTEINQ"/>
<evidence type="ECO:0000313" key="9">
    <source>
        <dbReference type="Proteomes" id="UP000030748"/>
    </source>
</evidence>
<dbReference type="PhylomeDB" id="A0A022QLR7"/>
<dbReference type="GO" id="GO:0000976">
    <property type="term" value="F:transcription cis-regulatory region binding"/>
    <property type="evidence" value="ECO:0000318"/>
    <property type="project" value="GO_Central"/>
</dbReference>
<dbReference type="KEGG" id="egt:105966572"/>
<feature type="domain" description="BZIP" evidence="7">
    <location>
        <begin position="25"/>
        <end position="88"/>
    </location>
</feature>
<reference evidence="8 9" key="1">
    <citation type="journal article" date="2013" name="Proc. Natl. Acad. Sci. U.S.A.">
        <title>Fine-scale variation in meiotic recombination in Mimulus inferred from population shotgun sequencing.</title>
        <authorList>
            <person name="Hellsten U."/>
            <person name="Wright K.M."/>
            <person name="Jenkins J."/>
            <person name="Shu S."/>
            <person name="Yuan Y."/>
            <person name="Wessler S.R."/>
            <person name="Schmutz J."/>
            <person name="Willis J.H."/>
            <person name="Rokhsar D.S."/>
        </authorList>
    </citation>
    <scope>NUCLEOTIDE SEQUENCE [LARGE SCALE GENOMIC DNA]</scope>
    <source>
        <strain evidence="9">cv. DUN x IM62</strain>
    </source>
</reference>
<evidence type="ECO:0000256" key="2">
    <source>
        <dbReference type="ARBA" id="ARBA00023015"/>
    </source>
</evidence>
<dbReference type="OrthoDB" id="551672at2759"/>
<dbReference type="EMBL" id="KI631172">
    <property type="protein sequence ID" value="EYU29647.1"/>
    <property type="molecule type" value="Genomic_DNA"/>
</dbReference>
<dbReference type="GO" id="GO:0003700">
    <property type="term" value="F:DNA-binding transcription factor activity"/>
    <property type="evidence" value="ECO:0000318"/>
    <property type="project" value="GO_Central"/>
</dbReference>
<dbReference type="FunFam" id="1.20.5.170:FF:000020">
    <property type="entry name" value="BZIP transcription factor"/>
    <property type="match status" value="1"/>
</dbReference>
<feature type="compositionally biased region" description="Polar residues" evidence="6">
    <location>
        <begin position="1"/>
        <end position="12"/>
    </location>
</feature>
<feature type="region of interest" description="Disordered" evidence="6">
    <location>
        <begin position="1"/>
        <end position="49"/>
    </location>
</feature>
<accession>A0A022QLR7</accession>
<dbReference type="InterPro" id="IPR046347">
    <property type="entry name" value="bZIP_sf"/>
</dbReference>
<gene>
    <name evidence="8" type="ORF">MIMGU_mgv1a022724mg</name>
</gene>
<evidence type="ECO:0000256" key="6">
    <source>
        <dbReference type="SAM" id="MobiDB-lite"/>
    </source>
</evidence>
<name>A0A022QLR7_ERYGU</name>
<dbReference type="Gene3D" id="1.20.5.170">
    <property type="match status" value="1"/>
</dbReference>
<evidence type="ECO:0000256" key="3">
    <source>
        <dbReference type="ARBA" id="ARBA00023125"/>
    </source>
</evidence>